<protein>
    <submittedName>
        <fullName evidence="1">Uncharacterized protein</fullName>
    </submittedName>
</protein>
<dbReference type="EMBL" id="QJJQ01000004">
    <property type="protein sequence ID" value="PXW88082.1"/>
    <property type="molecule type" value="Genomic_DNA"/>
</dbReference>
<sequence length="32" mass="3591">MEFRRTGRARENVPTMLFSGRVFSGVPGHPNS</sequence>
<proteinExistence type="predicted"/>
<evidence type="ECO:0000313" key="2">
    <source>
        <dbReference type="Proteomes" id="UP000247978"/>
    </source>
</evidence>
<reference evidence="1 2" key="1">
    <citation type="submission" date="2018-05" db="EMBL/GenBank/DDBJ databases">
        <title>Genomic Encyclopedia of Type Strains, Phase IV (KMG-IV): sequencing the most valuable type-strain genomes for metagenomic binning, comparative biology and taxonomic classification.</title>
        <authorList>
            <person name="Goeker M."/>
        </authorList>
    </citation>
    <scope>NUCLEOTIDE SEQUENCE [LARGE SCALE GENOMIC DNA]</scope>
    <source>
        <strain evidence="1 2">DSM 28556</strain>
    </source>
</reference>
<dbReference type="Proteomes" id="UP000247978">
    <property type="component" value="Unassembled WGS sequence"/>
</dbReference>
<name>A0A2V3W1Y1_9BACI</name>
<dbReference type="AlphaFoldDB" id="A0A2V3W1Y1"/>
<evidence type="ECO:0000313" key="1">
    <source>
        <dbReference type="EMBL" id="PXW88082.1"/>
    </source>
</evidence>
<organism evidence="1 2">
    <name type="scientific">Pseudogracilibacillus auburnensis</name>
    <dbReference type="NCBI Taxonomy" id="1494959"/>
    <lineage>
        <taxon>Bacteria</taxon>
        <taxon>Bacillati</taxon>
        <taxon>Bacillota</taxon>
        <taxon>Bacilli</taxon>
        <taxon>Bacillales</taxon>
        <taxon>Bacillaceae</taxon>
        <taxon>Pseudogracilibacillus</taxon>
    </lineage>
</organism>
<accession>A0A2V3W1Y1</accession>
<comment type="caution">
    <text evidence="1">The sequence shown here is derived from an EMBL/GenBank/DDBJ whole genome shotgun (WGS) entry which is preliminary data.</text>
</comment>
<keyword evidence="2" id="KW-1185">Reference proteome</keyword>
<gene>
    <name evidence="1" type="ORF">DFR56_104235</name>
</gene>